<dbReference type="Proteomes" id="UP000011713">
    <property type="component" value="Unassembled WGS sequence"/>
</dbReference>
<organism evidence="1 2">
    <name type="scientific">Hyaloperonospora arabidopsidis (strain Emoy2)</name>
    <name type="common">Downy mildew agent</name>
    <name type="synonym">Peronospora arabidopsidis</name>
    <dbReference type="NCBI Taxonomy" id="559515"/>
    <lineage>
        <taxon>Eukaryota</taxon>
        <taxon>Sar</taxon>
        <taxon>Stramenopiles</taxon>
        <taxon>Oomycota</taxon>
        <taxon>Peronosporomycetes</taxon>
        <taxon>Peronosporales</taxon>
        <taxon>Peronosporaceae</taxon>
        <taxon>Hyaloperonospora</taxon>
    </lineage>
</organism>
<protein>
    <submittedName>
        <fullName evidence="1">Uncharacterized protein</fullName>
    </submittedName>
</protein>
<dbReference type="InParanoid" id="M4C1X9"/>
<reference evidence="2" key="1">
    <citation type="journal article" date="2010" name="Science">
        <title>Signatures of adaptation to obligate biotrophy in the Hyaloperonospora arabidopsidis genome.</title>
        <authorList>
            <person name="Baxter L."/>
            <person name="Tripathy S."/>
            <person name="Ishaque N."/>
            <person name="Boot N."/>
            <person name="Cabral A."/>
            <person name="Kemen E."/>
            <person name="Thines M."/>
            <person name="Ah-Fong A."/>
            <person name="Anderson R."/>
            <person name="Badejoko W."/>
            <person name="Bittner-Eddy P."/>
            <person name="Boore J.L."/>
            <person name="Chibucos M.C."/>
            <person name="Coates M."/>
            <person name="Dehal P."/>
            <person name="Delehaunty K."/>
            <person name="Dong S."/>
            <person name="Downton P."/>
            <person name="Dumas B."/>
            <person name="Fabro G."/>
            <person name="Fronick C."/>
            <person name="Fuerstenberg S.I."/>
            <person name="Fulton L."/>
            <person name="Gaulin E."/>
            <person name="Govers F."/>
            <person name="Hughes L."/>
            <person name="Humphray S."/>
            <person name="Jiang R.H."/>
            <person name="Judelson H."/>
            <person name="Kamoun S."/>
            <person name="Kyung K."/>
            <person name="Meijer H."/>
            <person name="Minx P."/>
            <person name="Morris P."/>
            <person name="Nelson J."/>
            <person name="Phuntumart V."/>
            <person name="Qutob D."/>
            <person name="Rehmany A."/>
            <person name="Rougon-Cardoso A."/>
            <person name="Ryden P."/>
            <person name="Torto-Alalibo T."/>
            <person name="Studholme D."/>
            <person name="Wang Y."/>
            <person name="Win J."/>
            <person name="Wood J."/>
            <person name="Clifton S.W."/>
            <person name="Rogers J."/>
            <person name="Van den Ackerveken G."/>
            <person name="Jones J.D."/>
            <person name="McDowell J.M."/>
            <person name="Beynon J."/>
            <person name="Tyler B.M."/>
        </authorList>
    </citation>
    <scope>NUCLEOTIDE SEQUENCE [LARGE SCALE GENOMIC DNA]</scope>
    <source>
        <strain evidence="2">Emoy2</strain>
    </source>
</reference>
<dbReference type="HOGENOM" id="CLU_114324_0_0_1"/>
<keyword evidence="2" id="KW-1185">Reference proteome</keyword>
<reference evidence="1" key="2">
    <citation type="submission" date="2015-06" db="UniProtKB">
        <authorList>
            <consortium name="EnsemblProtists"/>
        </authorList>
    </citation>
    <scope>IDENTIFICATION</scope>
    <source>
        <strain evidence="1">Emoy2</strain>
    </source>
</reference>
<dbReference type="EnsemblProtists" id="HpaT813093">
    <property type="protein sequence ID" value="HpaP813093"/>
    <property type="gene ID" value="HpaG813093"/>
</dbReference>
<accession>M4C1X9</accession>
<sequence>MRDAIANLQSLYQPIDACFSMALLNHRMCLLVLGDETLNVNNQLGVKPPAVVRRRVAAPANKITRSLPLHVTVVQDTPYVKALTTVRIHQWMWLGREYQLRIPWSCRWKWVVSSNAYTICVIPPNKRGRSVSFWRRGCNAFAFIDRTTDRSSRSTN</sequence>
<dbReference type="AlphaFoldDB" id="M4C1X9"/>
<evidence type="ECO:0000313" key="2">
    <source>
        <dbReference type="Proteomes" id="UP000011713"/>
    </source>
</evidence>
<proteinExistence type="predicted"/>
<evidence type="ECO:0000313" key="1">
    <source>
        <dbReference type="EnsemblProtists" id="HpaP813093"/>
    </source>
</evidence>
<dbReference type="EMBL" id="JH598109">
    <property type="status" value="NOT_ANNOTATED_CDS"/>
    <property type="molecule type" value="Genomic_DNA"/>
</dbReference>
<name>M4C1X9_HYAAE</name>
<dbReference type="VEuPathDB" id="FungiDB:HpaG813093"/>